<evidence type="ECO:0000313" key="7">
    <source>
        <dbReference type="EMBL" id="KAF7167073.1"/>
    </source>
</evidence>
<comment type="similarity">
    <text evidence="1 5">Belongs to the inositol monophosphatase superfamily.</text>
</comment>
<dbReference type="PANTHER" id="PTHR20854:SF39">
    <property type="entry name" value="PROTEIN QUTG"/>
    <property type="match status" value="1"/>
</dbReference>
<evidence type="ECO:0000256" key="2">
    <source>
        <dbReference type="ARBA" id="ARBA00022723"/>
    </source>
</evidence>
<dbReference type="EMBL" id="JACBAD010001941">
    <property type="protein sequence ID" value="KAF7126226.1"/>
    <property type="molecule type" value="Genomic_DNA"/>
</dbReference>
<dbReference type="GO" id="GO:0007165">
    <property type="term" value="P:signal transduction"/>
    <property type="evidence" value="ECO:0007669"/>
    <property type="project" value="TreeGrafter"/>
</dbReference>
<keyword evidence="3 4" id="KW-0460">Magnesium</keyword>
<dbReference type="AlphaFoldDB" id="A0A8H6Q6N5"/>
<dbReference type="SUPFAM" id="SSF56655">
    <property type="entry name" value="Carbohydrate phosphatase"/>
    <property type="match status" value="1"/>
</dbReference>
<evidence type="ECO:0000256" key="5">
    <source>
        <dbReference type="RuleBase" id="RU364068"/>
    </source>
</evidence>
<dbReference type="EC" id="3.1.3.25" evidence="5"/>
<dbReference type="UniPathway" id="UPA00823">
    <property type="reaction ID" value="UER00788"/>
</dbReference>
<dbReference type="PROSITE" id="PS00630">
    <property type="entry name" value="IMP_2"/>
    <property type="match status" value="1"/>
</dbReference>
<dbReference type="GO" id="GO:0008934">
    <property type="term" value="F:inositol monophosphate 1-phosphatase activity"/>
    <property type="evidence" value="ECO:0007669"/>
    <property type="project" value="InterPro"/>
</dbReference>
<sequence length="343" mass="37956">MTIEFTQAQLDEIYAFAIDLGRKAGELLLQSIEKRIASEGDGENVYAEKDNAVDIVTQTDEDVETFIKSAIQTRYPEHKFLGEETYAKGESRSYLIDTHPTWVIDPLDGTLPHPPTHVVMLIWLGTVNFTHLFPMFCVSIGFVINHRPVIGVIYAPVTSQLFSSCLNRGAWLNESRRLPLLRNPIPPMPASAPHGCLFACEWGKDRRDVPGGNLGRKVESFVNMAAQTGGMVHGVRSLGSATLDLAYTAMGSFDIWWEGGCWEWDVAAGIAILLEAGGLVTTANPPANPETDPIEEVSLGSRLYLAIRPAGPSETETGRQTQERTVREVWKRVRELNYSRPCA</sequence>
<proteinExistence type="inferred from homology"/>
<dbReference type="OrthoDB" id="10254945at2759"/>
<dbReference type="EMBL" id="JACBAF010002122">
    <property type="protein sequence ID" value="KAF7167073.1"/>
    <property type="molecule type" value="Genomic_DNA"/>
</dbReference>
<evidence type="ECO:0000313" key="9">
    <source>
        <dbReference type="Proteomes" id="UP000662466"/>
    </source>
</evidence>
<accession>A0A8H6Q6N5</accession>
<reference evidence="7" key="1">
    <citation type="submission" date="2020-06" db="EMBL/GenBank/DDBJ databases">
        <title>Draft genome sequences of strains closely related to Aspergillus parafelis and Aspergillus hiratsukae.</title>
        <authorList>
            <person name="Dos Santos R.A.C."/>
            <person name="Rivero-Menendez O."/>
            <person name="Steenwyk J.L."/>
            <person name="Mead M.E."/>
            <person name="Goldman G.H."/>
            <person name="Alastruey-Izquierdo A."/>
            <person name="Rokas A."/>
        </authorList>
    </citation>
    <scope>NUCLEOTIDE SEQUENCE</scope>
    <source>
        <strain evidence="6">CNM-CM5793</strain>
        <strain evidence="7">CNM-CM6106</strain>
    </source>
</reference>
<comment type="cofactor">
    <cofactor evidence="4 5">
        <name>Mg(2+)</name>
        <dbReference type="ChEBI" id="CHEBI:18420"/>
    </cofactor>
</comment>
<keyword evidence="2 4" id="KW-0479">Metal-binding</keyword>
<dbReference type="GO" id="GO:0006021">
    <property type="term" value="P:inositol biosynthetic process"/>
    <property type="evidence" value="ECO:0007669"/>
    <property type="project" value="UniProtKB-UniPathway"/>
</dbReference>
<comment type="caution">
    <text evidence="7">The sequence shown here is derived from an EMBL/GenBank/DDBJ whole genome shotgun (WGS) entry which is preliminary data.</text>
</comment>
<evidence type="ECO:0000256" key="3">
    <source>
        <dbReference type="ARBA" id="ARBA00022842"/>
    </source>
</evidence>
<dbReference type="Pfam" id="PF00459">
    <property type="entry name" value="Inositol_P"/>
    <property type="match status" value="2"/>
</dbReference>
<keyword evidence="8" id="KW-1185">Reference proteome</keyword>
<feature type="binding site" evidence="4">
    <location>
        <position position="107"/>
    </location>
    <ligand>
        <name>Mg(2+)</name>
        <dbReference type="ChEBI" id="CHEBI:18420"/>
        <label>1</label>
        <note>catalytic</note>
    </ligand>
</feature>
<evidence type="ECO:0000256" key="1">
    <source>
        <dbReference type="ARBA" id="ARBA00009759"/>
    </source>
</evidence>
<keyword evidence="5" id="KW-0378">Hydrolase</keyword>
<dbReference type="Proteomes" id="UP000662466">
    <property type="component" value="Unassembled WGS sequence"/>
</dbReference>
<comment type="catalytic activity">
    <reaction evidence="5">
        <text>a myo-inositol phosphate + H2O = myo-inositol + phosphate</text>
        <dbReference type="Rhea" id="RHEA:24056"/>
        <dbReference type="ChEBI" id="CHEBI:15377"/>
        <dbReference type="ChEBI" id="CHEBI:17268"/>
        <dbReference type="ChEBI" id="CHEBI:43474"/>
        <dbReference type="ChEBI" id="CHEBI:84139"/>
        <dbReference type="EC" id="3.1.3.25"/>
    </reaction>
</comment>
<dbReference type="GO" id="GO:0046854">
    <property type="term" value="P:phosphatidylinositol phosphate biosynthetic process"/>
    <property type="evidence" value="ECO:0007669"/>
    <property type="project" value="InterPro"/>
</dbReference>
<dbReference type="Gene3D" id="3.40.190.80">
    <property type="match status" value="1"/>
</dbReference>
<feature type="binding site" evidence="4">
    <location>
        <position position="265"/>
    </location>
    <ligand>
        <name>Mg(2+)</name>
        <dbReference type="ChEBI" id="CHEBI:18420"/>
        <label>1</label>
        <note>catalytic</note>
    </ligand>
</feature>
<dbReference type="Gene3D" id="3.30.540.10">
    <property type="entry name" value="Fructose-1,6-Bisphosphatase, subunit A, domain 1"/>
    <property type="match status" value="1"/>
</dbReference>
<dbReference type="PRINTS" id="PR00377">
    <property type="entry name" value="IMPHPHTASES"/>
</dbReference>
<feature type="binding site" evidence="4">
    <location>
        <position position="108"/>
    </location>
    <ligand>
        <name>Mg(2+)</name>
        <dbReference type="ChEBI" id="CHEBI:18420"/>
        <label>1</label>
        <note>catalytic</note>
    </ligand>
</feature>
<evidence type="ECO:0000313" key="8">
    <source>
        <dbReference type="Proteomes" id="UP000630445"/>
    </source>
</evidence>
<comment type="pathway">
    <text evidence="5">Polyol metabolism; myo-inositol biosynthesis; myo-inositol from D-glucose 6-phosphate: step 2/2.</text>
</comment>
<dbReference type="GO" id="GO:0046872">
    <property type="term" value="F:metal ion binding"/>
    <property type="evidence" value="ECO:0007669"/>
    <property type="project" value="UniProtKB-KW"/>
</dbReference>
<gene>
    <name evidence="6" type="ORF">CNMCM5793_002721</name>
    <name evidence="7" type="ORF">CNMCM6106_002623</name>
</gene>
<feature type="binding site" evidence="4">
    <location>
        <position position="83"/>
    </location>
    <ligand>
        <name>Mg(2+)</name>
        <dbReference type="ChEBI" id="CHEBI:18420"/>
        <label>1</label>
        <note>catalytic</note>
    </ligand>
</feature>
<feature type="binding site" evidence="4">
    <location>
        <position position="105"/>
    </location>
    <ligand>
        <name>Mg(2+)</name>
        <dbReference type="ChEBI" id="CHEBI:18420"/>
        <label>1</label>
        <note>catalytic</note>
    </ligand>
</feature>
<organism evidence="7 9">
    <name type="scientific">Aspergillus hiratsukae</name>
    <dbReference type="NCBI Taxonomy" id="1194566"/>
    <lineage>
        <taxon>Eukaryota</taxon>
        <taxon>Fungi</taxon>
        <taxon>Dikarya</taxon>
        <taxon>Ascomycota</taxon>
        <taxon>Pezizomycotina</taxon>
        <taxon>Eurotiomycetes</taxon>
        <taxon>Eurotiomycetidae</taxon>
        <taxon>Eurotiales</taxon>
        <taxon>Aspergillaceae</taxon>
        <taxon>Aspergillus</taxon>
        <taxon>Aspergillus subgen. Fumigati</taxon>
    </lineage>
</organism>
<protein>
    <recommendedName>
        <fullName evidence="5">Inositol-1-monophosphatase</fullName>
        <ecNumber evidence="5">3.1.3.25</ecNumber>
    </recommendedName>
</protein>
<dbReference type="InterPro" id="IPR000760">
    <property type="entry name" value="Inositol_monophosphatase-like"/>
</dbReference>
<dbReference type="Proteomes" id="UP000630445">
    <property type="component" value="Unassembled WGS sequence"/>
</dbReference>
<dbReference type="InterPro" id="IPR033942">
    <property type="entry name" value="IMPase"/>
</dbReference>
<dbReference type="PANTHER" id="PTHR20854">
    <property type="entry name" value="INOSITOL MONOPHOSPHATASE"/>
    <property type="match status" value="1"/>
</dbReference>
<name>A0A8H6Q6N5_9EURO</name>
<evidence type="ECO:0000313" key="6">
    <source>
        <dbReference type="EMBL" id="KAF7126226.1"/>
    </source>
</evidence>
<dbReference type="InterPro" id="IPR020550">
    <property type="entry name" value="Inositol_monophosphatase_CS"/>
</dbReference>
<evidence type="ECO:0000256" key="4">
    <source>
        <dbReference type="PIRSR" id="PIRSR600760-2"/>
    </source>
</evidence>
<dbReference type="CDD" id="cd01639">
    <property type="entry name" value="IMPase"/>
    <property type="match status" value="1"/>
</dbReference>